<comment type="caution">
    <text evidence="1">The sequence shown here is derived from an EMBL/GenBank/DDBJ whole genome shotgun (WGS) entry which is preliminary data.</text>
</comment>
<accession>S7XFP6</accession>
<reference evidence="2" key="1">
    <citation type="journal article" date="2013" name="PLoS Genet.">
        <title>The genome of Spraguea lophii and the basis of host-microsporidian interactions.</title>
        <authorList>
            <person name="Campbell S.E."/>
            <person name="Williams T.A."/>
            <person name="Yousuf A."/>
            <person name="Soanes D.M."/>
            <person name="Paszkiewicz K.H."/>
            <person name="Williams B.A.P."/>
        </authorList>
    </citation>
    <scope>NUCLEOTIDE SEQUENCE [LARGE SCALE GENOMIC DNA]</scope>
    <source>
        <strain evidence="2">42_110</strain>
    </source>
</reference>
<evidence type="ECO:0000313" key="1">
    <source>
        <dbReference type="EMBL" id="EPR77869.1"/>
    </source>
</evidence>
<sequence length="286" mass="32631">MIFVIIIPLIFSTKKRSILNKVYTEVPLCDSGNTISSTYQLPPFINTKCYTSFHNPCFDPNNLLISKSFDNVILDADDKHMFPGLMEEKTCGTNDSQIIITPSKSKTSRSVINRHKNSHLKQTGISHKCKKNNCHKKTPKNHIIIRSKSKKKSLFFYLLNEEETSTIKESVTDKVITRRLKKDEETHPILLDANRKKSTIENPVNTVDSHIKISHNNIPTTSSSGMRPPICKRVKISKLVALKNKKLEYDLKSAQIDQEIAKLQQILVLPTKCSKRVARPKNYKLC</sequence>
<dbReference type="EMBL" id="ATCN01001191">
    <property type="protein sequence ID" value="EPR77869.1"/>
    <property type="molecule type" value="Genomic_DNA"/>
</dbReference>
<keyword evidence="2" id="KW-1185">Reference proteome</keyword>
<organism evidence="1 2">
    <name type="scientific">Spraguea lophii (strain 42_110)</name>
    <name type="common">Microsporidian parasite</name>
    <dbReference type="NCBI Taxonomy" id="1358809"/>
    <lineage>
        <taxon>Eukaryota</taxon>
        <taxon>Fungi</taxon>
        <taxon>Fungi incertae sedis</taxon>
        <taxon>Microsporidia</taxon>
        <taxon>Spragueidae</taxon>
        <taxon>Spraguea</taxon>
    </lineage>
</organism>
<proteinExistence type="predicted"/>
<dbReference type="Proteomes" id="UP000014978">
    <property type="component" value="Unassembled WGS sequence"/>
</dbReference>
<gene>
    <name evidence="1" type="ORF">SLOPH_2522</name>
</gene>
<dbReference type="AlphaFoldDB" id="S7XFP6"/>
<protein>
    <submittedName>
        <fullName evidence="1">Uncharacterized protein</fullName>
    </submittedName>
</protein>
<dbReference type="HOGENOM" id="CLU_973774_0_0_1"/>
<dbReference type="VEuPathDB" id="MicrosporidiaDB:SLOPH_2522"/>
<evidence type="ECO:0000313" key="2">
    <source>
        <dbReference type="Proteomes" id="UP000014978"/>
    </source>
</evidence>
<name>S7XFP6_SPRLO</name>
<dbReference type="InParanoid" id="S7XFP6"/>